<name>A0ACC3Z0P2_COLTU</name>
<keyword evidence="2" id="KW-1185">Reference proteome</keyword>
<evidence type="ECO:0000313" key="2">
    <source>
        <dbReference type="Proteomes" id="UP000805649"/>
    </source>
</evidence>
<comment type="caution">
    <text evidence="1">The sequence shown here is derived from an EMBL/GenBank/DDBJ whole genome shotgun (WGS) entry which is preliminary data.</text>
</comment>
<proteinExistence type="predicted"/>
<organism evidence="1 2">
    <name type="scientific">Colletotrichum truncatum</name>
    <name type="common">Anthracnose fungus</name>
    <name type="synonym">Colletotrichum capsici</name>
    <dbReference type="NCBI Taxonomy" id="5467"/>
    <lineage>
        <taxon>Eukaryota</taxon>
        <taxon>Fungi</taxon>
        <taxon>Dikarya</taxon>
        <taxon>Ascomycota</taxon>
        <taxon>Pezizomycotina</taxon>
        <taxon>Sordariomycetes</taxon>
        <taxon>Hypocreomycetidae</taxon>
        <taxon>Glomerellales</taxon>
        <taxon>Glomerellaceae</taxon>
        <taxon>Colletotrichum</taxon>
        <taxon>Colletotrichum truncatum species complex</taxon>
    </lineage>
</organism>
<gene>
    <name evidence="1" type="ORF">CTRU02_207391</name>
</gene>
<dbReference type="EMBL" id="VUJX02000004">
    <property type="protein sequence ID" value="KAL0937660.1"/>
    <property type="molecule type" value="Genomic_DNA"/>
</dbReference>
<dbReference type="Proteomes" id="UP000805649">
    <property type="component" value="Unassembled WGS sequence"/>
</dbReference>
<sequence length="99" mass="11377">MYATGISRSPEKLMSKLGLDSQSHFILFVSPVKPSDVEKISNRTKNEEMQRYHLWVFDSPPLVLPRLEEHLLDSRGCVDMGHTRCFSRGVKAIKFLSQK</sequence>
<evidence type="ECO:0000313" key="1">
    <source>
        <dbReference type="EMBL" id="KAL0937660.1"/>
    </source>
</evidence>
<accession>A0ACC3Z0P2</accession>
<reference evidence="1 2" key="1">
    <citation type="journal article" date="2020" name="Phytopathology">
        <title>Genome Sequence Resources of Colletotrichum truncatum, C. plurivorum, C. musicola, and C. sojae: Four Species Pathogenic to Soybean (Glycine max).</title>
        <authorList>
            <person name="Rogerio F."/>
            <person name="Boufleur T.R."/>
            <person name="Ciampi-Guillardi M."/>
            <person name="Sukno S.A."/>
            <person name="Thon M.R."/>
            <person name="Massola Junior N.S."/>
            <person name="Baroncelli R."/>
        </authorList>
    </citation>
    <scope>NUCLEOTIDE SEQUENCE [LARGE SCALE GENOMIC DNA]</scope>
    <source>
        <strain evidence="1 2">CMES1059</strain>
    </source>
</reference>
<protein>
    <submittedName>
        <fullName evidence="1">Uncharacterized protein</fullName>
    </submittedName>
</protein>